<dbReference type="GO" id="GO:0016020">
    <property type="term" value="C:membrane"/>
    <property type="evidence" value="ECO:0007669"/>
    <property type="project" value="UniProtKB-SubCell"/>
</dbReference>
<feature type="transmembrane region" description="Helical" evidence="7">
    <location>
        <begin position="509"/>
        <end position="529"/>
    </location>
</feature>
<feature type="transmembrane region" description="Helical" evidence="7">
    <location>
        <begin position="388"/>
        <end position="409"/>
    </location>
</feature>
<evidence type="ECO:0000256" key="3">
    <source>
        <dbReference type="ARBA" id="ARBA00022692"/>
    </source>
</evidence>
<feature type="transmembrane region" description="Helical" evidence="7">
    <location>
        <begin position="174"/>
        <end position="197"/>
    </location>
</feature>
<keyword evidence="4 7" id="KW-1133">Transmembrane helix</keyword>
<reference evidence="10" key="2">
    <citation type="submission" date="2015-01" db="EMBL/GenBank/DDBJ databases">
        <title>Evolutionary Origins and Diversification of the Mycorrhizal Mutualists.</title>
        <authorList>
            <consortium name="DOE Joint Genome Institute"/>
            <consortium name="Mycorrhizal Genomics Consortium"/>
            <person name="Kohler A."/>
            <person name="Kuo A."/>
            <person name="Nagy L.G."/>
            <person name="Floudas D."/>
            <person name="Copeland A."/>
            <person name="Barry K.W."/>
            <person name="Cichocki N."/>
            <person name="Veneault-Fourrey C."/>
            <person name="LaButti K."/>
            <person name="Lindquist E.A."/>
            <person name="Lipzen A."/>
            <person name="Lundell T."/>
            <person name="Morin E."/>
            <person name="Murat C."/>
            <person name="Riley R."/>
            <person name="Ohm R."/>
            <person name="Sun H."/>
            <person name="Tunlid A."/>
            <person name="Henrissat B."/>
            <person name="Grigoriev I.V."/>
            <person name="Hibbett D.S."/>
            <person name="Martin F."/>
        </authorList>
    </citation>
    <scope>NUCLEOTIDE SEQUENCE [LARGE SCALE GENOMIC DNA]</scope>
    <source>
        <strain evidence="10">ATCC 200175</strain>
    </source>
</reference>
<name>A0A0C9TLK0_PAXIN</name>
<keyword evidence="3 7" id="KW-0812">Transmembrane</keyword>
<feature type="domain" description="Major facilitator superfamily (MFS) profile" evidence="8">
    <location>
        <begin position="50"/>
        <end position="539"/>
    </location>
</feature>
<gene>
    <name evidence="9" type="ORF">PAXINDRAFT_84381</name>
</gene>
<evidence type="ECO:0000256" key="6">
    <source>
        <dbReference type="SAM" id="MobiDB-lite"/>
    </source>
</evidence>
<evidence type="ECO:0000313" key="10">
    <source>
        <dbReference type="Proteomes" id="UP000053647"/>
    </source>
</evidence>
<protein>
    <submittedName>
        <fullName evidence="9">The Drug:H+ antiporter-2 family</fullName>
    </submittedName>
</protein>
<evidence type="ECO:0000256" key="5">
    <source>
        <dbReference type="ARBA" id="ARBA00023136"/>
    </source>
</evidence>
<keyword evidence="2" id="KW-0813">Transport</keyword>
<dbReference type="HOGENOM" id="CLU_000960_27_0_1"/>
<evidence type="ECO:0000256" key="7">
    <source>
        <dbReference type="SAM" id="Phobius"/>
    </source>
</evidence>
<feature type="transmembrane region" description="Helical" evidence="7">
    <location>
        <begin position="239"/>
        <end position="259"/>
    </location>
</feature>
<comment type="subcellular location">
    <subcellularLocation>
        <location evidence="1">Membrane</location>
        <topology evidence="1">Multi-pass membrane protein</topology>
    </subcellularLocation>
</comment>
<proteinExistence type="predicted"/>
<dbReference type="EMBL" id="KN819378">
    <property type="protein sequence ID" value="KIJ11533.1"/>
    <property type="molecule type" value="Genomic_DNA"/>
</dbReference>
<feature type="transmembrane region" description="Helical" evidence="7">
    <location>
        <begin position="365"/>
        <end position="383"/>
    </location>
</feature>
<feature type="transmembrane region" description="Helical" evidence="7">
    <location>
        <begin position="415"/>
        <end position="441"/>
    </location>
</feature>
<dbReference type="InterPro" id="IPR036259">
    <property type="entry name" value="MFS_trans_sf"/>
</dbReference>
<feature type="compositionally biased region" description="Polar residues" evidence="6">
    <location>
        <begin position="570"/>
        <end position="585"/>
    </location>
</feature>
<dbReference type="InterPro" id="IPR020846">
    <property type="entry name" value="MFS_dom"/>
</dbReference>
<dbReference type="OrthoDB" id="5086884at2759"/>
<dbReference type="PANTHER" id="PTHR42718:SF9">
    <property type="entry name" value="MAJOR FACILITATOR SUPERFAMILY MULTIDRUG TRANSPORTER MFSC"/>
    <property type="match status" value="1"/>
</dbReference>
<feature type="transmembrane region" description="Helical" evidence="7">
    <location>
        <begin position="271"/>
        <end position="289"/>
    </location>
</feature>
<organism evidence="9 10">
    <name type="scientific">Paxillus involutus ATCC 200175</name>
    <dbReference type="NCBI Taxonomy" id="664439"/>
    <lineage>
        <taxon>Eukaryota</taxon>
        <taxon>Fungi</taxon>
        <taxon>Dikarya</taxon>
        <taxon>Basidiomycota</taxon>
        <taxon>Agaricomycotina</taxon>
        <taxon>Agaricomycetes</taxon>
        <taxon>Agaricomycetidae</taxon>
        <taxon>Boletales</taxon>
        <taxon>Paxilineae</taxon>
        <taxon>Paxillaceae</taxon>
        <taxon>Paxillus</taxon>
    </lineage>
</organism>
<keyword evidence="5 7" id="KW-0472">Membrane</keyword>
<dbReference type="AlphaFoldDB" id="A0A0C9TLK0"/>
<feature type="transmembrane region" description="Helical" evidence="7">
    <location>
        <begin position="86"/>
        <end position="104"/>
    </location>
</feature>
<feature type="transmembrane region" description="Helical" evidence="7">
    <location>
        <begin position="48"/>
        <end position="66"/>
    </location>
</feature>
<dbReference type="InterPro" id="IPR011701">
    <property type="entry name" value="MFS"/>
</dbReference>
<feature type="transmembrane region" description="Helical" evidence="7">
    <location>
        <begin position="209"/>
        <end position="227"/>
    </location>
</feature>
<dbReference type="PANTHER" id="PTHR42718">
    <property type="entry name" value="MAJOR FACILITATOR SUPERFAMILY MULTIDRUG TRANSPORTER MFSC"/>
    <property type="match status" value="1"/>
</dbReference>
<evidence type="ECO:0000313" key="9">
    <source>
        <dbReference type="EMBL" id="KIJ11533.1"/>
    </source>
</evidence>
<dbReference type="Pfam" id="PF07690">
    <property type="entry name" value="MFS_1"/>
    <property type="match status" value="2"/>
</dbReference>
<feature type="region of interest" description="Disordered" evidence="6">
    <location>
        <begin position="565"/>
        <end position="585"/>
    </location>
</feature>
<feature type="transmembrane region" description="Helical" evidence="7">
    <location>
        <begin position="325"/>
        <end position="345"/>
    </location>
</feature>
<evidence type="ECO:0000256" key="2">
    <source>
        <dbReference type="ARBA" id="ARBA00022448"/>
    </source>
</evidence>
<reference evidence="9 10" key="1">
    <citation type="submission" date="2014-06" db="EMBL/GenBank/DDBJ databases">
        <authorList>
            <consortium name="DOE Joint Genome Institute"/>
            <person name="Kuo A."/>
            <person name="Kohler A."/>
            <person name="Nagy L.G."/>
            <person name="Floudas D."/>
            <person name="Copeland A."/>
            <person name="Barry K.W."/>
            <person name="Cichocki N."/>
            <person name="Veneault-Fourrey C."/>
            <person name="LaButti K."/>
            <person name="Lindquist E.A."/>
            <person name="Lipzen A."/>
            <person name="Lundell T."/>
            <person name="Morin E."/>
            <person name="Murat C."/>
            <person name="Sun H."/>
            <person name="Tunlid A."/>
            <person name="Henrissat B."/>
            <person name="Grigoriev I.V."/>
            <person name="Hibbett D.S."/>
            <person name="Martin F."/>
            <person name="Nordberg H.P."/>
            <person name="Cantor M.N."/>
            <person name="Hua S.X."/>
        </authorList>
    </citation>
    <scope>NUCLEOTIDE SEQUENCE [LARGE SCALE GENOMIC DNA]</scope>
    <source>
        <strain evidence="9 10">ATCC 200175</strain>
    </source>
</reference>
<dbReference type="Proteomes" id="UP000053647">
    <property type="component" value="Unassembled WGS sequence"/>
</dbReference>
<dbReference type="GO" id="GO:0022857">
    <property type="term" value="F:transmembrane transporter activity"/>
    <property type="evidence" value="ECO:0007669"/>
    <property type="project" value="InterPro"/>
</dbReference>
<sequence>MSKEVRDSGVGDAPFDRELGHSRSTEIVQEKHAPRHPLPLSRSTARSIAIVATCTAAMVVNVSNSTSVSISLPDIGKAIDIEEDQLQWLLSAYSLSSGCLLLFFGRLADLYGRKKAFMIGMLWQMVFAVGCGFSTNGFTLDILRAFQGMGAAAAIPSALGILAHSFPPSRARSLAFATFAAGAPVGAAFGTVVGGVLTQLTPDHWRATFFLSGGLSALCFLGGLTSFDADKVSSEIDRRVDWIGASLVTSGLVLIVFVLGQGPIAGWQSPYIIALLIIGVILVGIFLVWENHLEKALYIPNKPKSIWTPPPLMKLSLWARAKGRMAVILAIAFLNWSGFLCWTFWVQLYYQNYLGLSPVHTMVRFIPMFVMGCLCNFFVAMVVSRLPLVVFVVSGTLITASACVLFALINPAATYWAFGFPSTILVVFGADFVYSAGTIFIAKIALPHEQSVFGALFQTMTQIGTAFGLTVSTIVFNSVVEKESAKLGVTVNSTGTNAPQSAELLGYRAAQWTGSGFPILAAILALIFLRGVGIVGHRRHDVPPQDADSERTLTVQRSEQTLAVQRRGTDMSNSLPPTPVAETQV</sequence>
<evidence type="ECO:0000256" key="4">
    <source>
        <dbReference type="ARBA" id="ARBA00022989"/>
    </source>
</evidence>
<keyword evidence="10" id="KW-1185">Reference proteome</keyword>
<evidence type="ECO:0000259" key="8">
    <source>
        <dbReference type="PROSITE" id="PS50850"/>
    </source>
</evidence>
<feature type="transmembrane region" description="Helical" evidence="7">
    <location>
        <begin position="116"/>
        <end position="136"/>
    </location>
</feature>
<dbReference type="Gene3D" id="1.20.1250.20">
    <property type="entry name" value="MFS general substrate transporter like domains"/>
    <property type="match status" value="2"/>
</dbReference>
<accession>A0A0C9TLK0</accession>
<dbReference type="PROSITE" id="PS50850">
    <property type="entry name" value="MFS"/>
    <property type="match status" value="1"/>
</dbReference>
<dbReference type="SUPFAM" id="SSF103473">
    <property type="entry name" value="MFS general substrate transporter"/>
    <property type="match status" value="2"/>
</dbReference>
<feature type="transmembrane region" description="Helical" evidence="7">
    <location>
        <begin position="142"/>
        <end position="162"/>
    </location>
</feature>
<evidence type="ECO:0000256" key="1">
    <source>
        <dbReference type="ARBA" id="ARBA00004141"/>
    </source>
</evidence>
<feature type="transmembrane region" description="Helical" evidence="7">
    <location>
        <begin position="453"/>
        <end position="476"/>
    </location>
</feature>